<dbReference type="RefSeq" id="WP_259093264.1">
    <property type="nucleotide sequence ID" value="NZ_CP130454.1"/>
</dbReference>
<dbReference type="PANTHER" id="PTHR36565:SF1">
    <property type="entry name" value="UPF0332 PROTEIN TM_1000"/>
    <property type="match status" value="1"/>
</dbReference>
<proteinExistence type="inferred from homology"/>
<feature type="transmembrane region" description="Helical" evidence="3">
    <location>
        <begin position="30"/>
        <end position="52"/>
    </location>
</feature>
<feature type="coiled-coil region" evidence="2">
    <location>
        <begin position="118"/>
        <end position="145"/>
    </location>
</feature>
<evidence type="ECO:0000313" key="5">
    <source>
        <dbReference type="EMBL" id="MCS3918055.1"/>
    </source>
</evidence>
<gene>
    <name evidence="5" type="ORF">M2350_000452</name>
</gene>
<organism evidence="5 6">
    <name type="scientific">Candidatus Fervidibacter sacchari</name>
    <dbReference type="NCBI Taxonomy" id="1448929"/>
    <lineage>
        <taxon>Bacteria</taxon>
        <taxon>Candidatus Fervidibacterota</taxon>
        <taxon>Candidatus Fervidibacter</taxon>
    </lineage>
</organism>
<evidence type="ECO:0000256" key="3">
    <source>
        <dbReference type="SAM" id="Phobius"/>
    </source>
</evidence>
<dbReference type="PANTHER" id="PTHR36565">
    <property type="entry name" value="UPF0332 PROTEIN TM_1000"/>
    <property type="match status" value="1"/>
</dbReference>
<keyword evidence="3" id="KW-0812">Transmembrane</keyword>
<evidence type="ECO:0000256" key="2">
    <source>
        <dbReference type="SAM" id="Coils"/>
    </source>
</evidence>
<dbReference type="EMBL" id="JANUCP010000001">
    <property type="protein sequence ID" value="MCS3918055.1"/>
    <property type="molecule type" value="Genomic_DNA"/>
</dbReference>
<comment type="similarity">
    <text evidence="1">Belongs to the UPF0332 family.</text>
</comment>
<keyword evidence="3" id="KW-0472">Membrane</keyword>
<protein>
    <submittedName>
        <fullName evidence="5">Uncharacterized protein (UPF0332 family)</fullName>
    </submittedName>
</protein>
<dbReference type="Gene3D" id="1.20.120.330">
    <property type="entry name" value="Nucleotidyltransferases domain 2"/>
    <property type="match status" value="1"/>
</dbReference>
<dbReference type="Pfam" id="PF05168">
    <property type="entry name" value="HEPN"/>
    <property type="match status" value="1"/>
</dbReference>
<keyword evidence="3" id="KW-1133">Transmembrane helix</keyword>
<keyword evidence="6" id="KW-1185">Reference proteome</keyword>
<dbReference type="Proteomes" id="UP001204798">
    <property type="component" value="Unassembled WGS sequence"/>
</dbReference>
<evidence type="ECO:0000313" key="6">
    <source>
        <dbReference type="Proteomes" id="UP001204798"/>
    </source>
</evidence>
<evidence type="ECO:0000259" key="4">
    <source>
        <dbReference type="Pfam" id="PF05168"/>
    </source>
</evidence>
<keyword evidence="2" id="KW-0175">Coiled coil</keyword>
<sequence length="221" mass="25992">MRQGKAEFLERAREFLKVAEMALDSDCHHAAVLCAYAVMFWAAIAALALVGVRREKWTHGGLKDVFRDEFVRRRQVYPDRFVLWLSEAYELRFDAHYELITLPVKKVRRLVVHAKEFVETVAEAMKKMKQRRRLLRQRLEELAKVAKRICPEAEISFDLNRVEEIDAWLQVIVPDGKEEEVHDALRPLSEDIHQRDNLWIGLRILERSEVKDFELAGKERG</sequence>
<feature type="domain" description="HEPN" evidence="4">
    <location>
        <begin position="7"/>
        <end position="122"/>
    </location>
</feature>
<accession>A0ABT2EMA2</accession>
<reference evidence="5 6" key="1">
    <citation type="submission" date="2022-08" db="EMBL/GenBank/DDBJ databases">
        <title>Bacterial and archaeal communities from various locations to study Microbial Dark Matter (Phase II).</title>
        <authorList>
            <person name="Stepanauskas R."/>
        </authorList>
    </citation>
    <scope>NUCLEOTIDE SEQUENCE [LARGE SCALE GENOMIC DNA]</scope>
    <source>
        <strain evidence="5 6">PD1</strain>
    </source>
</reference>
<dbReference type="InterPro" id="IPR052226">
    <property type="entry name" value="UPF0332_toxin"/>
</dbReference>
<evidence type="ECO:0000256" key="1">
    <source>
        <dbReference type="ARBA" id="ARBA00038248"/>
    </source>
</evidence>
<dbReference type="InterPro" id="IPR007842">
    <property type="entry name" value="HEPN_dom"/>
</dbReference>
<name>A0ABT2EMA2_9BACT</name>
<comment type="caution">
    <text evidence="5">The sequence shown here is derived from an EMBL/GenBank/DDBJ whole genome shotgun (WGS) entry which is preliminary data.</text>
</comment>